<reference evidence="1 2" key="1">
    <citation type="journal article" date="2014" name="PLoS ONE">
        <title>Global Analysis of Gene Expression Profiles in Physic Nut (Jatropha curcas L.) Seedlings Exposed to Salt Stress.</title>
        <authorList>
            <person name="Zhang L."/>
            <person name="Zhang C."/>
            <person name="Wu P."/>
            <person name="Chen Y."/>
            <person name="Li M."/>
            <person name="Jiang H."/>
            <person name="Wu G."/>
        </authorList>
    </citation>
    <scope>NUCLEOTIDE SEQUENCE [LARGE SCALE GENOMIC DNA]</scope>
    <source>
        <strain evidence="2">cv. GZQX0401</strain>
        <tissue evidence="1">Young leaves</tissue>
    </source>
</reference>
<accession>A0A067KMJ6</accession>
<name>A0A067KMJ6_JATCU</name>
<evidence type="ECO:0000313" key="1">
    <source>
        <dbReference type="EMBL" id="KDP37466.1"/>
    </source>
</evidence>
<dbReference type="AlphaFoldDB" id="A0A067KMJ6"/>
<proteinExistence type="predicted"/>
<protein>
    <submittedName>
        <fullName evidence="1">Uncharacterized protein</fullName>
    </submittedName>
</protein>
<keyword evidence="2" id="KW-1185">Reference proteome</keyword>
<sequence length="55" mass="6077">MSVTEFFALPSLCRRASAPLSLCFYSSELQQHHQPPATAQRRVLCSLATPVRATT</sequence>
<evidence type="ECO:0000313" key="2">
    <source>
        <dbReference type="Proteomes" id="UP000027138"/>
    </source>
</evidence>
<dbReference type="Proteomes" id="UP000027138">
    <property type="component" value="Unassembled WGS sequence"/>
</dbReference>
<organism evidence="1 2">
    <name type="scientific">Jatropha curcas</name>
    <name type="common">Barbados nut</name>
    <dbReference type="NCBI Taxonomy" id="180498"/>
    <lineage>
        <taxon>Eukaryota</taxon>
        <taxon>Viridiplantae</taxon>
        <taxon>Streptophyta</taxon>
        <taxon>Embryophyta</taxon>
        <taxon>Tracheophyta</taxon>
        <taxon>Spermatophyta</taxon>
        <taxon>Magnoliopsida</taxon>
        <taxon>eudicotyledons</taxon>
        <taxon>Gunneridae</taxon>
        <taxon>Pentapetalae</taxon>
        <taxon>rosids</taxon>
        <taxon>fabids</taxon>
        <taxon>Malpighiales</taxon>
        <taxon>Euphorbiaceae</taxon>
        <taxon>Crotonoideae</taxon>
        <taxon>Jatropheae</taxon>
        <taxon>Jatropha</taxon>
    </lineage>
</organism>
<gene>
    <name evidence="1" type="ORF">JCGZ_06906</name>
</gene>
<dbReference type="EMBL" id="KK914400">
    <property type="protein sequence ID" value="KDP37466.1"/>
    <property type="molecule type" value="Genomic_DNA"/>
</dbReference>